<sequence length="541" mass="60726">MSQMEEGHGQFAYDTLPAGHRRLLTITDSEAEGLLKCTLETHPIAAIPRYAALSYAWGSNDRDKAIICNGQRMLVTTSVFEALTSLKKYLMDGNLPIWIDAVCINQADEAEKCRQIRHMDQVYQSAEVTIIWLGMVLHDDEEGIHAIPSLAEKFQRISSQTTIQWLQFEDHGLPEGPDQVWMSLIHLFCRPWFYRVWTFQEAVLAKHIIFACGPHIIGWTDLYAVAKRLLDSDLPVFLGCYHGLFELTQIGEAKARYISAAAGEHEAAAISTLGALLLSSKRRHCFNPRDRIYGLLSLVPRELRSQVPVSYTMDLGVLSQECGKICLRGSGRLEYLRARARYARSPTLPSWCLDLNLPPWKSNTTRQETHNTSSDKTAPPACQVSLPSPAEVRMAMSMFRLDEIDNVSSRTCMSSLAVLDVPEDMRLALEFLDEGLLLARKKYSKYLLPPAHVRAAMQVQAAEYTARQLRQLYEEGVRVMEIASSKSTLEGAIDGGSGIHDSEPEKRIRLWAEMQKYRGCVYITTACGNVGISTPEVRVGD</sequence>
<gene>
    <name evidence="3" type="ORF">B0T22DRAFT_121884</name>
</gene>
<reference evidence="3" key="2">
    <citation type="submission" date="2023-06" db="EMBL/GenBank/DDBJ databases">
        <authorList>
            <consortium name="Lawrence Berkeley National Laboratory"/>
            <person name="Haridas S."/>
            <person name="Hensen N."/>
            <person name="Bonometti L."/>
            <person name="Westerberg I."/>
            <person name="Brannstrom I.O."/>
            <person name="Guillou S."/>
            <person name="Cros-Aarteil S."/>
            <person name="Calhoun S."/>
            <person name="Kuo A."/>
            <person name="Mondo S."/>
            <person name="Pangilinan J."/>
            <person name="Riley R."/>
            <person name="Labutti K."/>
            <person name="Andreopoulos B."/>
            <person name="Lipzen A."/>
            <person name="Chen C."/>
            <person name="Yanf M."/>
            <person name="Daum C."/>
            <person name="Ng V."/>
            <person name="Clum A."/>
            <person name="Steindorff A."/>
            <person name="Ohm R."/>
            <person name="Martin F."/>
            <person name="Silar P."/>
            <person name="Natvig D."/>
            <person name="Lalanne C."/>
            <person name="Gautier V."/>
            <person name="Ament-Velasquez S.L."/>
            <person name="Kruys A."/>
            <person name="Hutchinson M.I."/>
            <person name="Powell A.J."/>
            <person name="Barry K."/>
            <person name="Miller A.N."/>
            <person name="Grigoriev I.V."/>
            <person name="Debuchy R."/>
            <person name="Gladieux P."/>
            <person name="Thoren M.H."/>
            <person name="Johannesson H."/>
        </authorList>
    </citation>
    <scope>NUCLEOTIDE SEQUENCE</scope>
    <source>
        <strain evidence="3">CBS 314.62</strain>
    </source>
</reference>
<protein>
    <submittedName>
        <fullName evidence="3">Heterokaryon incompatibility protein-domain-containing protein</fullName>
    </submittedName>
</protein>
<keyword evidence="4" id="KW-1185">Reference proteome</keyword>
<evidence type="ECO:0000313" key="3">
    <source>
        <dbReference type="EMBL" id="KAK3687186.1"/>
    </source>
</evidence>
<name>A0AAE0X6V2_9PEZI</name>
<evidence type="ECO:0000259" key="2">
    <source>
        <dbReference type="Pfam" id="PF06985"/>
    </source>
</evidence>
<dbReference type="Proteomes" id="UP001270362">
    <property type="component" value="Unassembled WGS sequence"/>
</dbReference>
<evidence type="ECO:0000256" key="1">
    <source>
        <dbReference type="SAM" id="MobiDB-lite"/>
    </source>
</evidence>
<feature type="compositionally biased region" description="Polar residues" evidence="1">
    <location>
        <begin position="363"/>
        <end position="376"/>
    </location>
</feature>
<proteinExistence type="predicted"/>
<dbReference type="AlphaFoldDB" id="A0AAE0X6V2"/>
<organism evidence="3 4">
    <name type="scientific">Podospora appendiculata</name>
    <dbReference type="NCBI Taxonomy" id="314037"/>
    <lineage>
        <taxon>Eukaryota</taxon>
        <taxon>Fungi</taxon>
        <taxon>Dikarya</taxon>
        <taxon>Ascomycota</taxon>
        <taxon>Pezizomycotina</taxon>
        <taxon>Sordariomycetes</taxon>
        <taxon>Sordariomycetidae</taxon>
        <taxon>Sordariales</taxon>
        <taxon>Podosporaceae</taxon>
        <taxon>Podospora</taxon>
    </lineage>
</organism>
<dbReference type="PANTHER" id="PTHR24148">
    <property type="entry name" value="ANKYRIN REPEAT DOMAIN-CONTAINING PROTEIN 39 HOMOLOG-RELATED"/>
    <property type="match status" value="1"/>
</dbReference>
<evidence type="ECO:0000313" key="4">
    <source>
        <dbReference type="Proteomes" id="UP001270362"/>
    </source>
</evidence>
<dbReference type="InterPro" id="IPR052895">
    <property type="entry name" value="HetReg/Transcr_Mod"/>
</dbReference>
<dbReference type="PANTHER" id="PTHR24148:SF64">
    <property type="entry name" value="HETEROKARYON INCOMPATIBILITY DOMAIN-CONTAINING PROTEIN"/>
    <property type="match status" value="1"/>
</dbReference>
<dbReference type="Pfam" id="PF06985">
    <property type="entry name" value="HET"/>
    <property type="match status" value="1"/>
</dbReference>
<reference evidence="3" key="1">
    <citation type="journal article" date="2023" name="Mol. Phylogenet. Evol.">
        <title>Genome-scale phylogeny and comparative genomics of the fungal order Sordariales.</title>
        <authorList>
            <person name="Hensen N."/>
            <person name="Bonometti L."/>
            <person name="Westerberg I."/>
            <person name="Brannstrom I.O."/>
            <person name="Guillou S."/>
            <person name="Cros-Aarteil S."/>
            <person name="Calhoun S."/>
            <person name="Haridas S."/>
            <person name="Kuo A."/>
            <person name="Mondo S."/>
            <person name="Pangilinan J."/>
            <person name="Riley R."/>
            <person name="LaButti K."/>
            <person name="Andreopoulos B."/>
            <person name="Lipzen A."/>
            <person name="Chen C."/>
            <person name="Yan M."/>
            <person name="Daum C."/>
            <person name="Ng V."/>
            <person name="Clum A."/>
            <person name="Steindorff A."/>
            <person name="Ohm R.A."/>
            <person name="Martin F."/>
            <person name="Silar P."/>
            <person name="Natvig D.O."/>
            <person name="Lalanne C."/>
            <person name="Gautier V."/>
            <person name="Ament-Velasquez S.L."/>
            <person name="Kruys A."/>
            <person name="Hutchinson M.I."/>
            <person name="Powell A.J."/>
            <person name="Barry K."/>
            <person name="Miller A.N."/>
            <person name="Grigoriev I.V."/>
            <person name="Debuchy R."/>
            <person name="Gladieux P."/>
            <person name="Hiltunen Thoren M."/>
            <person name="Johannesson H."/>
        </authorList>
    </citation>
    <scope>NUCLEOTIDE SEQUENCE</scope>
    <source>
        <strain evidence="3">CBS 314.62</strain>
    </source>
</reference>
<feature type="region of interest" description="Disordered" evidence="1">
    <location>
        <begin position="363"/>
        <end position="382"/>
    </location>
</feature>
<accession>A0AAE0X6V2</accession>
<dbReference type="InterPro" id="IPR010730">
    <property type="entry name" value="HET"/>
</dbReference>
<dbReference type="EMBL" id="JAULSO010000002">
    <property type="protein sequence ID" value="KAK3687186.1"/>
    <property type="molecule type" value="Genomic_DNA"/>
</dbReference>
<comment type="caution">
    <text evidence="3">The sequence shown here is derived from an EMBL/GenBank/DDBJ whole genome shotgun (WGS) entry which is preliminary data.</text>
</comment>
<feature type="domain" description="Heterokaryon incompatibility" evidence="2">
    <location>
        <begin position="50"/>
        <end position="201"/>
    </location>
</feature>